<keyword evidence="5" id="KW-0325">Glycoprotein</keyword>
<dbReference type="GO" id="GO:0008239">
    <property type="term" value="F:dipeptidyl-peptidase activity"/>
    <property type="evidence" value="ECO:0007669"/>
    <property type="project" value="TreeGrafter"/>
</dbReference>
<dbReference type="OrthoDB" id="1735038at2759"/>
<evidence type="ECO:0000313" key="7">
    <source>
        <dbReference type="Proteomes" id="UP000037136"/>
    </source>
</evidence>
<comment type="similarity">
    <text evidence="1">Belongs to the peptidase S28 family.</text>
</comment>
<dbReference type="AlphaFoldDB" id="A0A2A9PBW1"/>
<dbReference type="Pfam" id="PF05577">
    <property type="entry name" value="Peptidase_S28"/>
    <property type="match status" value="1"/>
</dbReference>
<dbReference type="EMBL" id="LAZP02000294">
    <property type="protein sequence ID" value="PFH58417.1"/>
    <property type="molecule type" value="Genomic_DNA"/>
</dbReference>
<organism evidence="6 7">
    <name type="scientific">Ophiocordyceps unilateralis</name>
    <name type="common">Zombie-ant fungus</name>
    <name type="synonym">Torrubia unilateralis</name>
    <dbReference type="NCBI Taxonomy" id="268505"/>
    <lineage>
        <taxon>Eukaryota</taxon>
        <taxon>Fungi</taxon>
        <taxon>Dikarya</taxon>
        <taxon>Ascomycota</taxon>
        <taxon>Pezizomycotina</taxon>
        <taxon>Sordariomycetes</taxon>
        <taxon>Hypocreomycetidae</taxon>
        <taxon>Hypocreales</taxon>
        <taxon>Ophiocordycipitaceae</taxon>
        <taxon>Ophiocordyceps</taxon>
    </lineage>
</organism>
<dbReference type="Proteomes" id="UP000037136">
    <property type="component" value="Unassembled WGS sequence"/>
</dbReference>
<gene>
    <name evidence="6" type="ORF">XA68_13714</name>
</gene>
<accession>A0A2A9PBW1</accession>
<dbReference type="Gene3D" id="3.40.50.1820">
    <property type="entry name" value="alpha/beta hydrolase"/>
    <property type="match status" value="1"/>
</dbReference>
<keyword evidence="2" id="KW-0645">Protease</keyword>
<dbReference type="GO" id="GO:0070008">
    <property type="term" value="F:serine-type exopeptidase activity"/>
    <property type="evidence" value="ECO:0007669"/>
    <property type="project" value="InterPro"/>
</dbReference>
<evidence type="ECO:0000256" key="4">
    <source>
        <dbReference type="ARBA" id="ARBA00022801"/>
    </source>
</evidence>
<evidence type="ECO:0000313" key="6">
    <source>
        <dbReference type="EMBL" id="PFH58417.1"/>
    </source>
</evidence>
<keyword evidence="7" id="KW-1185">Reference proteome</keyword>
<dbReference type="InterPro" id="IPR042269">
    <property type="entry name" value="Ser_carbopepase_S28_SKS"/>
</dbReference>
<reference evidence="6 7" key="1">
    <citation type="journal article" date="2015" name="BMC Genomics">
        <title>Gene expression during zombie ant biting behavior reflects the complexity underlying fungal parasitic behavioral manipulation.</title>
        <authorList>
            <person name="de Bekker C."/>
            <person name="Ohm R.A."/>
            <person name="Loreto R.G."/>
            <person name="Sebastian A."/>
            <person name="Albert I."/>
            <person name="Merrow M."/>
            <person name="Brachmann A."/>
            <person name="Hughes D.P."/>
        </authorList>
    </citation>
    <scope>NUCLEOTIDE SEQUENCE [LARGE SCALE GENOMIC DNA]</scope>
    <source>
        <strain evidence="6 7">SC16a</strain>
    </source>
</reference>
<dbReference type="InterPro" id="IPR008758">
    <property type="entry name" value="Peptidase_S28"/>
</dbReference>
<keyword evidence="3" id="KW-0732">Signal</keyword>
<comment type="caution">
    <text evidence="6">The sequence shown here is derived from an EMBL/GenBank/DDBJ whole genome shotgun (WGS) entry which is preliminary data.</text>
</comment>
<dbReference type="PANTHER" id="PTHR11010">
    <property type="entry name" value="PROTEASE S28 PRO-X CARBOXYPEPTIDASE-RELATED"/>
    <property type="match status" value="1"/>
</dbReference>
<dbReference type="Gene3D" id="1.20.120.980">
    <property type="entry name" value="Serine carboxypeptidase S28, SKS domain"/>
    <property type="match status" value="1"/>
</dbReference>
<keyword evidence="4" id="KW-0378">Hydrolase</keyword>
<protein>
    <submittedName>
        <fullName evidence="6">Uncharacterized protein</fullName>
    </submittedName>
</protein>
<evidence type="ECO:0000256" key="3">
    <source>
        <dbReference type="ARBA" id="ARBA00022729"/>
    </source>
</evidence>
<evidence type="ECO:0000256" key="1">
    <source>
        <dbReference type="ARBA" id="ARBA00011079"/>
    </source>
</evidence>
<dbReference type="InterPro" id="IPR029058">
    <property type="entry name" value="AB_hydrolase_fold"/>
</dbReference>
<evidence type="ECO:0000256" key="5">
    <source>
        <dbReference type="ARBA" id="ARBA00023180"/>
    </source>
</evidence>
<evidence type="ECO:0000256" key="2">
    <source>
        <dbReference type="ARBA" id="ARBA00022670"/>
    </source>
</evidence>
<reference evidence="6 7" key="2">
    <citation type="journal article" date="2017" name="Sci. Rep.">
        <title>Ant-infecting Ophiocordyceps genomes reveal a high diversity of potential behavioral manipulation genes and a possible major role for enterotoxins.</title>
        <authorList>
            <person name="de Bekker C."/>
            <person name="Ohm R.A."/>
            <person name="Evans H.C."/>
            <person name="Brachmann A."/>
            <person name="Hughes D.P."/>
        </authorList>
    </citation>
    <scope>NUCLEOTIDE SEQUENCE [LARGE SCALE GENOMIC DNA]</scope>
    <source>
        <strain evidence="6 7">SC16a</strain>
    </source>
</reference>
<dbReference type="SUPFAM" id="SSF53474">
    <property type="entry name" value="alpha/beta-Hydrolases"/>
    <property type="match status" value="1"/>
</dbReference>
<name>A0A2A9PBW1_OPHUN</name>
<sequence>MIPIPFFLFKNAVCFLVGICQDGHHLISQPVNHSDSEGVQFTQQYATITNYFEDGGPIVVQLTHRSPQLDVEQSLSRDYARAWRGMAVSIEHRYFGASQPNGFKNRDASFEHLTLENVMADVVRVVQHIRFTTPGCLRSEVIAHGDGYWGFVAVALRQNYPDIFFAALAIAPPTRSFFLNPRPQDADQFLYRDHVSRVYHRRSSLGAANIRKSFLFLEDQFLERRDMKRLQSKLNLCTRPHSNDSTHLNQLVEVYANAIIGPAAMVYANTIAVPTALDYAMGWHKYHFGPMNRVVERAASFTDPTSDKKAFHVYGNFLRWVDENWYSRRRNACLDWTGLKVFKQKWSDDLSTKSASYIGCTYFPLCTLNANESGIFLPRTTNCEGLVQNCMEMFEDKAIALTQEEVWTRYKMSPEDLNNSSRILFSVDRSDPMSSLVGGYAPEGINVAWSSCDHVHRIEHDMIARRTQPDFDQWKAEETHVISRWLMSCTRNITWGR</sequence>
<dbReference type="STRING" id="268505.A0A2A9PBW1"/>
<dbReference type="PANTHER" id="PTHR11010:SF38">
    <property type="entry name" value="LYSOSOMAL PRO-X CARBOXYPEPTIDASE"/>
    <property type="match status" value="1"/>
</dbReference>
<proteinExistence type="inferred from homology"/>
<dbReference type="GO" id="GO:0006508">
    <property type="term" value="P:proteolysis"/>
    <property type="evidence" value="ECO:0007669"/>
    <property type="project" value="UniProtKB-KW"/>
</dbReference>